<gene>
    <name evidence="2" type="ORF">KUTeg_010899</name>
</gene>
<keyword evidence="3" id="KW-1185">Reference proteome</keyword>
<dbReference type="PANTHER" id="PTHR21446:SF12">
    <property type="entry name" value="POTASSIUM CHANNEL TETRAMERIZATION DOMAIN CONTAINING 1"/>
    <property type="match status" value="1"/>
</dbReference>
<feature type="region of interest" description="Disordered" evidence="1">
    <location>
        <begin position="1"/>
        <end position="23"/>
    </location>
</feature>
<feature type="compositionally biased region" description="Basic residues" evidence="1">
    <location>
        <begin position="203"/>
        <end position="213"/>
    </location>
</feature>
<dbReference type="EMBL" id="JARBDR010000496">
    <property type="protein sequence ID" value="KAJ8311544.1"/>
    <property type="molecule type" value="Genomic_DNA"/>
</dbReference>
<accession>A0ABQ9F2B2</accession>
<feature type="compositionally biased region" description="Low complexity" evidence="1">
    <location>
        <begin position="189"/>
        <end position="200"/>
    </location>
</feature>
<comment type="caution">
    <text evidence="2">The sequence shown here is derived from an EMBL/GenBank/DDBJ whole genome shotgun (WGS) entry which is preliminary data.</text>
</comment>
<evidence type="ECO:0008006" key="4">
    <source>
        <dbReference type="Google" id="ProtNLM"/>
    </source>
</evidence>
<dbReference type="InterPro" id="IPR052787">
    <property type="entry name" value="MAVS"/>
</dbReference>
<evidence type="ECO:0000256" key="1">
    <source>
        <dbReference type="SAM" id="MobiDB-lite"/>
    </source>
</evidence>
<protein>
    <recommendedName>
        <fullName evidence="4">DUF3504 domain-containing protein</fullName>
    </recommendedName>
</protein>
<proteinExistence type="predicted"/>
<dbReference type="Proteomes" id="UP001217089">
    <property type="component" value="Unassembled WGS sequence"/>
</dbReference>
<feature type="region of interest" description="Disordered" evidence="1">
    <location>
        <begin position="183"/>
        <end position="221"/>
    </location>
</feature>
<dbReference type="PANTHER" id="PTHR21446">
    <property type="entry name" value="DUF3504 DOMAIN-CONTAINING PROTEIN"/>
    <property type="match status" value="1"/>
</dbReference>
<sequence length="507" mass="58226">MLLYKKQHNEKRYQSRSEASGIHSLDTVTDSENLCPDRNGKATELNSRVPLTDINTCSRFNDDESVVKLSHCKPSNMKTFLDPELPHCSKSTNWTHAQEISVPFAPVQHHHQFMNTSTENMPFYLFTHDSSQDADSQQFIPTVVKVEPNSEDEICDTYVNNVAENSGYKNREQRNEVVEWEDSNTVMNTKQQKTDLQTQKRNSGVKKERKPKQKSGNESSTDVATRWGVKIFKEWLIMSDKDQDFEFLPLETINELLSVFYTEVRTRYGTQYSENALIAIKNALFRHLNSQPFSLGVDSLNSFWTSTKVLESVITKQKEGKEVMTEIKQNKVIKPADLDKMYTTGVLGNQDPLSLLRKVWFELILHFGGKVINSKKVTRQSFHLCFDEKGVAYYKLSDDIKIPGKTSNNTQCRMYAIPGDDLCPVYSLKLYLSKLSPRNNSLFQCPVRKKVTEDDEAWYMNLNFGHNRFVTMMSDISKAAKLSCNYTNSCVDVTRNNMLHQASANNR</sequence>
<name>A0ABQ9F2B2_TEGGR</name>
<organism evidence="2 3">
    <name type="scientific">Tegillarca granosa</name>
    <name type="common">Malaysian cockle</name>
    <name type="synonym">Anadara granosa</name>
    <dbReference type="NCBI Taxonomy" id="220873"/>
    <lineage>
        <taxon>Eukaryota</taxon>
        <taxon>Metazoa</taxon>
        <taxon>Spiralia</taxon>
        <taxon>Lophotrochozoa</taxon>
        <taxon>Mollusca</taxon>
        <taxon>Bivalvia</taxon>
        <taxon>Autobranchia</taxon>
        <taxon>Pteriomorphia</taxon>
        <taxon>Arcoida</taxon>
        <taxon>Arcoidea</taxon>
        <taxon>Arcidae</taxon>
        <taxon>Tegillarca</taxon>
    </lineage>
</organism>
<evidence type="ECO:0000313" key="2">
    <source>
        <dbReference type="EMBL" id="KAJ8311544.1"/>
    </source>
</evidence>
<reference evidence="2 3" key="1">
    <citation type="submission" date="2022-12" db="EMBL/GenBank/DDBJ databases">
        <title>Chromosome-level genome of Tegillarca granosa.</title>
        <authorList>
            <person name="Kim J."/>
        </authorList>
    </citation>
    <scope>NUCLEOTIDE SEQUENCE [LARGE SCALE GENOMIC DNA]</scope>
    <source>
        <strain evidence="2">Teg-2019</strain>
        <tissue evidence="2">Adductor muscle</tissue>
    </source>
</reference>
<evidence type="ECO:0000313" key="3">
    <source>
        <dbReference type="Proteomes" id="UP001217089"/>
    </source>
</evidence>